<reference evidence="9" key="3">
    <citation type="submission" date="2023-05" db="EMBL/GenBank/DDBJ databases">
        <authorList>
            <person name="Smith C.H."/>
        </authorList>
    </citation>
    <scope>NUCLEOTIDE SEQUENCE</scope>
    <source>
        <strain evidence="9">CHS0354</strain>
        <tissue evidence="9">Mantle</tissue>
    </source>
</reference>
<dbReference type="PANTHER" id="PTHR12246">
    <property type="entry name" value="PALMITOYLTRANSFERASE ZDHHC16"/>
    <property type="match status" value="1"/>
</dbReference>
<feature type="transmembrane region" description="Helical" evidence="7">
    <location>
        <begin position="20"/>
        <end position="44"/>
    </location>
</feature>
<feature type="transmembrane region" description="Helical" evidence="7">
    <location>
        <begin position="172"/>
        <end position="192"/>
    </location>
</feature>
<evidence type="ECO:0000313" key="9">
    <source>
        <dbReference type="EMBL" id="KAK3599752.1"/>
    </source>
</evidence>
<keyword evidence="10" id="KW-1185">Reference proteome</keyword>
<dbReference type="Pfam" id="PF01529">
    <property type="entry name" value="DHHC"/>
    <property type="match status" value="1"/>
</dbReference>
<dbReference type="GO" id="GO:0019706">
    <property type="term" value="F:protein-cysteine S-palmitoyltransferase activity"/>
    <property type="evidence" value="ECO:0007669"/>
    <property type="project" value="UniProtKB-EC"/>
</dbReference>
<feature type="transmembrane region" description="Helical" evidence="7">
    <location>
        <begin position="56"/>
        <end position="77"/>
    </location>
</feature>
<dbReference type="AlphaFoldDB" id="A0AAE0SX04"/>
<dbReference type="Proteomes" id="UP001195483">
    <property type="component" value="Unassembled WGS sequence"/>
</dbReference>
<comment type="caution">
    <text evidence="9">The sequence shown here is derived from an EMBL/GenBank/DDBJ whole genome shotgun (WGS) entry which is preliminary data.</text>
</comment>
<evidence type="ECO:0000256" key="7">
    <source>
        <dbReference type="RuleBase" id="RU079119"/>
    </source>
</evidence>
<reference evidence="9" key="1">
    <citation type="journal article" date="2021" name="Genome Biol. Evol.">
        <title>A High-Quality Reference Genome for a Parasitic Bivalve with Doubly Uniparental Inheritance (Bivalvia: Unionida).</title>
        <authorList>
            <person name="Smith C.H."/>
        </authorList>
    </citation>
    <scope>NUCLEOTIDE SEQUENCE</scope>
    <source>
        <strain evidence="9">CHS0354</strain>
    </source>
</reference>
<dbReference type="InterPro" id="IPR001594">
    <property type="entry name" value="Palmitoyltrfase_DHHC"/>
</dbReference>
<dbReference type="EC" id="2.3.1.225" evidence="7"/>
<keyword evidence="2 7" id="KW-0808">Transferase</keyword>
<reference evidence="9" key="2">
    <citation type="journal article" date="2021" name="Genome Biol. Evol.">
        <title>Developing a high-quality reference genome for a parasitic bivalve with doubly uniparental inheritance (Bivalvia: Unionida).</title>
        <authorList>
            <person name="Smith C.H."/>
        </authorList>
    </citation>
    <scope>NUCLEOTIDE SEQUENCE</scope>
    <source>
        <strain evidence="9">CHS0354</strain>
        <tissue evidence="9">Mantle</tissue>
    </source>
</reference>
<evidence type="ECO:0000313" key="10">
    <source>
        <dbReference type="Proteomes" id="UP001195483"/>
    </source>
</evidence>
<evidence type="ECO:0000256" key="3">
    <source>
        <dbReference type="ARBA" id="ARBA00022692"/>
    </source>
</evidence>
<dbReference type="GO" id="GO:0016020">
    <property type="term" value="C:membrane"/>
    <property type="evidence" value="ECO:0007669"/>
    <property type="project" value="UniProtKB-SubCell"/>
</dbReference>
<name>A0AAE0SX04_9BIVA</name>
<organism evidence="9 10">
    <name type="scientific">Potamilus streckersoni</name>
    <dbReference type="NCBI Taxonomy" id="2493646"/>
    <lineage>
        <taxon>Eukaryota</taxon>
        <taxon>Metazoa</taxon>
        <taxon>Spiralia</taxon>
        <taxon>Lophotrochozoa</taxon>
        <taxon>Mollusca</taxon>
        <taxon>Bivalvia</taxon>
        <taxon>Autobranchia</taxon>
        <taxon>Heteroconchia</taxon>
        <taxon>Palaeoheterodonta</taxon>
        <taxon>Unionida</taxon>
        <taxon>Unionoidea</taxon>
        <taxon>Unionidae</taxon>
        <taxon>Ambleminae</taxon>
        <taxon>Lampsilini</taxon>
        <taxon>Potamilus</taxon>
    </lineage>
</organism>
<dbReference type="InterPro" id="IPR039859">
    <property type="entry name" value="PFA4/ZDH16/20/ERF2-like"/>
</dbReference>
<evidence type="ECO:0000256" key="5">
    <source>
        <dbReference type="ARBA" id="ARBA00023136"/>
    </source>
</evidence>
<comment type="catalytic activity">
    <reaction evidence="7">
        <text>L-cysteinyl-[protein] + hexadecanoyl-CoA = S-hexadecanoyl-L-cysteinyl-[protein] + CoA</text>
        <dbReference type="Rhea" id="RHEA:36683"/>
        <dbReference type="Rhea" id="RHEA-COMP:10131"/>
        <dbReference type="Rhea" id="RHEA-COMP:11032"/>
        <dbReference type="ChEBI" id="CHEBI:29950"/>
        <dbReference type="ChEBI" id="CHEBI:57287"/>
        <dbReference type="ChEBI" id="CHEBI:57379"/>
        <dbReference type="ChEBI" id="CHEBI:74151"/>
        <dbReference type="EC" id="2.3.1.225"/>
    </reaction>
</comment>
<comment type="domain">
    <text evidence="7">The DHHC domain is required for palmitoyltransferase activity.</text>
</comment>
<gene>
    <name evidence="9" type="ORF">CHS0354_037232</name>
</gene>
<keyword evidence="3 7" id="KW-0812">Transmembrane</keyword>
<sequence>MLSQKLLRRWELPKSPADKFGLCVFVFGGLFLLWYEVLHILPTYYPDGAESSSMKYVHYVAALVFAFYIYGNMFLLITTDISGRHLVFPSGPSHDGWMYCEKSQCNIPARAHYCKVCQIPVLRRDHHCWFAGYCVGYHNHHYYIAMVTYITLAALYCNIFNASFVFQVKNGITFWNLLSFIGPQFGLLFGYFTLYEFFITLLSTIGFILFILFSWLLEIQIVQIFNGQTRYERKMNIRDYNMGLKQNITELLGKRWYFVFLFPWIPCELPGDGLSFPMKGK</sequence>
<protein>
    <recommendedName>
        <fullName evidence="7">Palmitoyltransferase</fullName>
        <ecNumber evidence="7">2.3.1.225</ecNumber>
    </recommendedName>
</protein>
<evidence type="ECO:0000256" key="6">
    <source>
        <dbReference type="ARBA" id="ARBA00023315"/>
    </source>
</evidence>
<comment type="subcellular location">
    <subcellularLocation>
        <location evidence="1">Membrane</location>
        <topology evidence="1">Multi-pass membrane protein</topology>
    </subcellularLocation>
</comment>
<proteinExistence type="inferred from homology"/>
<evidence type="ECO:0000259" key="8">
    <source>
        <dbReference type="Pfam" id="PF01529"/>
    </source>
</evidence>
<keyword evidence="4 7" id="KW-1133">Transmembrane helix</keyword>
<comment type="similarity">
    <text evidence="7">Belongs to the DHHC palmitoyltransferase family.</text>
</comment>
<feature type="domain" description="Palmitoyltransferase DHHC" evidence="8">
    <location>
        <begin position="96"/>
        <end position="234"/>
    </location>
</feature>
<feature type="transmembrane region" description="Helical" evidence="7">
    <location>
        <begin position="142"/>
        <end position="166"/>
    </location>
</feature>
<accession>A0AAE0SX04</accession>
<dbReference type="EMBL" id="JAEAOA010002176">
    <property type="protein sequence ID" value="KAK3599752.1"/>
    <property type="molecule type" value="Genomic_DNA"/>
</dbReference>
<keyword evidence="5 7" id="KW-0472">Membrane</keyword>
<evidence type="ECO:0000256" key="4">
    <source>
        <dbReference type="ARBA" id="ARBA00022989"/>
    </source>
</evidence>
<feature type="transmembrane region" description="Helical" evidence="7">
    <location>
        <begin position="197"/>
        <end position="217"/>
    </location>
</feature>
<keyword evidence="6 7" id="KW-0012">Acyltransferase</keyword>
<dbReference type="PROSITE" id="PS50216">
    <property type="entry name" value="DHHC"/>
    <property type="match status" value="1"/>
</dbReference>
<evidence type="ECO:0000256" key="2">
    <source>
        <dbReference type="ARBA" id="ARBA00022679"/>
    </source>
</evidence>
<evidence type="ECO:0000256" key="1">
    <source>
        <dbReference type="ARBA" id="ARBA00004141"/>
    </source>
</evidence>